<dbReference type="GO" id="GO:0003983">
    <property type="term" value="F:UTP:glucose-1-phosphate uridylyltransferase activity"/>
    <property type="evidence" value="ECO:0007669"/>
    <property type="project" value="UniProtKB-EC"/>
</dbReference>
<dbReference type="EC" id="2.7.7.9" evidence="2"/>
<comment type="catalytic activity">
    <reaction evidence="5">
        <text>alpha-D-glucose 1-phosphate + UTP + H(+) = UDP-alpha-D-glucose + diphosphate</text>
        <dbReference type="Rhea" id="RHEA:19889"/>
        <dbReference type="ChEBI" id="CHEBI:15378"/>
        <dbReference type="ChEBI" id="CHEBI:33019"/>
        <dbReference type="ChEBI" id="CHEBI:46398"/>
        <dbReference type="ChEBI" id="CHEBI:58601"/>
        <dbReference type="ChEBI" id="CHEBI:58885"/>
        <dbReference type="EC" id="2.7.7.9"/>
    </reaction>
</comment>
<feature type="domain" description="Nucleotidyl transferase" evidence="6">
    <location>
        <begin position="7"/>
        <end position="272"/>
    </location>
</feature>
<evidence type="ECO:0000256" key="3">
    <source>
        <dbReference type="ARBA" id="ARBA00022679"/>
    </source>
</evidence>
<evidence type="ECO:0000256" key="4">
    <source>
        <dbReference type="ARBA" id="ARBA00022695"/>
    </source>
</evidence>
<dbReference type="Proteomes" id="UP000178017">
    <property type="component" value="Unassembled WGS sequence"/>
</dbReference>
<evidence type="ECO:0000313" key="8">
    <source>
        <dbReference type="Proteomes" id="UP000178017"/>
    </source>
</evidence>
<evidence type="ECO:0000259" key="6">
    <source>
        <dbReference type="Pfam" id="PF00483"/>
    </source>
</evidence>
<dbReference type="EMBL" id="MFDO01000010">
    <property type="protein sequence ID" value="OGE65708.1"/>
    <property type="molecule type" value="Genomic_DNA"/>
</dbReference>
<evidence type="ECO:0000256" key="2">
    <source>
        <dbReference type="ARBA" id="ARBA00012415"/>
    </source>
</evidence>
<dbReference type="InterPro" id="IPR005771">
    <property type="entry name" value="GalU_uridylyltTrfase_bac/arc"/>
</dbReference>
<organism evidence="7 8">
    <name type="scientific">Candidatus Daviesbacteria bacterium RIFCSPLOWO2_01_FULL_40_24</name>
    <dbReference type="NCBI Taxonomy" id="1797787"/>
    <lineage>
        <taxon>Bacteria</taxon>
        <taxon>Candidatus Daviesiibacteriota</taxon>
    </lineage>
</organism>
<dbReference type="SUPFAM" id="SSF53448">
    <property type="entry name" value="Nucleotide-diphospho-sugar transferases"/>
    <property type="match status" value="1"/>
</dbReference>
<dbReference type="InterPro" id="IPR029044">
    <property type="entry name" value="Nucleotide-diphossugar_trans"/>
</dbReference>
<reference evidence="7 8" key="1">
    <citation type="journal article" date="2016" name="Nat. Commun.">
        <title>Thousands of microbial genomes shed light on interconnected biogeochemical processes in an aquifer system.</title>
        <authorList>
            <person name="Anantharaman K."/>
            <person name="Brown C.T."/>
            <person name="Hug L.A."/>
            <person name="Sharon I."/>
            <person name="Castelle C.J."/>
            <person name="Probst A.J."/>
            <person name="Thomas B.C."/>
            <person name="Singh A."/>
            <person name="Wilkins M.J."/>
            <person name="Karaoz U."/>
            <person name="Brodie E.L."/>
            <person name="Williams K.H."/>
            <person name="Hubbard S.S."/>
            <person name="Banfield J.F."/>
        </authorList>
    </citation>
    <scope>NUCLEOTIDE SEQUENCE [LARGE SCALE GENOMIC DNA]</scope>
</reference>
<dbReference type="GO" id="GO:0006011">
    <property type="term" value="P:UDP-alpha-D-glucose metabolic process"/>
    <property type="evidence" value="ECO:0007669"/>
    <property type="project" value="InterPro"/>
</dbReference>
<evidence type="ECO:0000256" key="1">
    <source>
        <dbReference type="ARBA" id="ARBA00006890"/>
    </source>
</evidence>
<comment type="caution">
    <text evidence="7">The sequence shown here is derived from an EMBL/GenBank/DDBJ whole genome shotgun (WGS) entry which is preliminary data.</text>
</comment>
<proteinExistence type="inferred from homology"/>
<dbReference type="InterPro" id="IPR005835">
    <property type="entry name" value="NTP_transferase_dom"/>
</dbReference>
<dbReference type="AlphaFoldDB" id="A0A1F5MK34"/>
<evidence type="ECO:0000256" key="5">
    <source>
        <dbReference type="ARBA" id="ARBA00048128"/>
    </source>
</evidence>
<sequence>MDKKIKKALIPAAGFGTRFLPQTKAMPKEMMPLVDKPIIQRVVEELVEAGIETIVIVTGWNKRSIEDHFDNNFELEQKLESTGKTKELDMVRKISDLAEFVFIRQKGPTGNATPILNAKHVMGDEPFLFFWGDDFIDAEPSRAKQLMAAYEKYQSMIIGGLKIDTEDGYKKYGYAGGEVVEDGVIKLSKVVEKPGSRENAPSDLASLSGFVITPDIYHHLEVAAKSLEEGQELVYLMGIQGVINDGIPVYAVELKNAVYHDTGNKLDYLKTVVDYGLKHEEFGDKFKSYLQELLK</sequence>
<keyword evidence="4" id="KW-0548">Nucleotidyltransferase</keyword>
<dbReference type="PANTHER" id="PTHR43197:SF1">
    <property type="entry name" value="UTP--GLUCOSE-1-PHOSPHATE URIDYLYLTRANSFERASE"/>
    <property type="match status" value="1"/>
</dbReference>
<keyword evidence="3" id="KW-0808">Transferase</keyword>
<dbReference type="PANTHER" id="PTHR43197">
    <property type="entry name" value="UTP--GLUCOSE-1-PHOSPHATE URIDYLYLTRANSFERASE"/>
    <property type="match status" value="1"/>
</dbReference>
<name>A0A1F5MK34_9BACT</name>
<gene>
    <name evidence="7" type="ORF">A3B49_04040</name>
</gene>
<dbReference type="Gene3D" id="3.90.550.10">
    <property type="entry name" value="Spore Coat Polysaccharide Biosynthesis Protein SpsA, Chain A"/>
    <property type="match status" value="1"/>
</dbReference>
<accession>A0A1F5MK34</accession>
<comment type="similarity">
    <text evidence="1">Belongs to the UDPGP type 2 family.</text>
</comment>
<evidence type="ECO:0000313" key="7">
    <source>
        <dbReference type="EMBL" id="OGE65708.1"/>
    </source>
</evidence>
<protein>
    <recommendedName>
        <fullName evidence="2">UTP--glucose-1-phosphate uridylyltransferase</fullName>
        <ecNumber evidence="2">2.7.7.9</ecNumber>
    </recommendedName>
</protein>
<dbReference type="Pfam" id="PF00483">
    <property type="entry name" value="NTP_transferase"/>
    <property type="match status" value="1"/>
</dbReference>